<sequence>MNAAIPVLDGHNDLPWELRVRFGLDLERCDLARGVPEIATDWPRMRAGGVRGQFWSVFVPGVRPPGQPSTGSFFGDACEQIDVVHRMIARYPSDLALATEPGAAAALIESGGPIASLIGAEGGHAIENSLEKLRELYARGVRYMTLTHNENNEWADSATAEPLHGGLSAFGREVIAEMNRLGMMVDLSHTSAATMRDALGCSKAPVIFSHSSARGVTDHPRNVPDDVLAAMAAGGGICMVTFVSAFVSSAVAEWAAEFAAAAAEAGIDSMWSPGAKERGDNYPIPRPDATIADAVAHCEHIREVAGIDHIGLGGDYDGTTWLPVDLPDVSGYQRLFEALAERGWSRSELEKLGWRNAIDTFARVREYAGS</sequence>
<dbReference type="RefSeq" id="WP_425308210.1">
    <property type="nucleotide sequence ID" value="NZ_CP154795.1"/>
</dbReference>
<name>A0ABZ3FM76_9ACTN</name>
<dbReference type="SUPFAM" id="SSF51556">
    <property type="entry name" value="Metallo-dependent hydrolases"/>
    <property type="match status" value="1"/>
</dbReference>
<keyword evidence="1" id="KW-0224">Dipeptidase</keyword>
<dbReference type="PANTHER" id="PTHR10443">
    <property type="entry name" value="MICROSOMAL DIPEPTIDASE"/>
    <property type="match status" value="1"/>
</dbReference>
<accession>A0ABZ3FM76</accession>
<dbReference type="Pfam" id="PF01244">
    <property type="entry name" value="Peptidase_M19"/>
    <property type="match status" value="1"/>
</dbReference>
<reference evidence="1 2" key="1">
    <citation type="submission" date="2024-04" db="EMBL/GenBank/DDBJ databases">
        <title>Isolation of an actinomycete strain from pig manure.</title>
        <authorList>
            <person name="Gong T."/>
            <person name="Yu Z."/>
            <person name="An M."/>
            <person name="Wei C."/>
            <person name="Yang W."/>
            <person name="Liu L."/>
        </authorList>
    </citation>
    <scope>NUCLEOTIDE SEQUENCE [LARGE SCALE GENOMIC DNA]</scope>
    <source>
        <strain evidence="1 2">ZF39</strain>
    </source>
</reference>
<gene>
    <name evidence="1" type="ORF">AADG42_05470</name>
</gene>
<keyword evidence="1" id="KW-0378">Hydrolase</keyword>
<keyword evidence="1" id="KW-0645">Protease</keyword>
<keyword evidence="2" id="KW-1185">Reference proteome</keyword>
<dbReference type="InterPro" id="IPR008257">
    <property type="entry name" value="Pept_M19"/>
</dbReference>
<dbReference type="Gene3D" id="3.20.20.140">
    <property type="entry name" value="Metal-dependent hydrolases"/>
    <property type="match status" value="1"/>
</dbReference>
<dbReference type="EC" id="3.4.13.19" evidence="1"/>
<proteinExistence type="predicted"/>
<organism evidence="1 2">
    <name type="scientific">Ammonicoccus fulvus</name>
    <dbReference type="NCBI Taxonomy" id="3138240"/>
    <lineage>
        <taxon>Bacteria</taxon>
        <taxon>Bacillati</taxon>
        <taxon>Actinomycetota</taxon>
        <taxon>Actinomycetes</taxon>
        <taxon>Propionibacteriales</taxon>
        <taxon>Propionibacteriaceae</taxon>
        <taxon>Ammonicoccus</taxon>
    </lineage>
</organism>
<dbReference type="CDD" id="cd01301">
    <property type="entry name" value="rDP_like"/>
    <property type="match status" value="1"/>
</dbReference>
<dbReference type="InterPro" id="IPR032466">
    <property type="entry name" value="Metal_Hydrolase"/>
</dbReference>
<dbReference type="PANTHER" id="PTHR10443:SF12">
    <property type="entry name" value="DIPEPTIDASE"/>
    <property type="match status" value="1"/>
</dbReference>
<dbReference type="Proteomes" id="UP001442841">
    <property type="component" value="Chromosome"/>
</dbReference>
<dbReference type="PROSITE" id="PS51365">
    <property type="entry name" value="RENAL_DIPEPTIDASE_2"/>
    <property type="match status" value="1"/>
</dbReference>
<dbReference type="GO" id="GO:0016805">
    <property type="term" value="F:dipeptidase activity"/>
    <property type="evidence" value="ECO:0007669"/>
    <property type="project" value="UniProtKB-KW"/>
</dbReference>
<evidence type="ECO:0000313" key="2">
    <source>
        <dbReference type="Proteomes" id="UP001442841"/>
    </source>
</evidence>
<evidence type="ECO:0000313" key="1">
    <source>
        <dbReference type="EMBL" id="XAN06780.1"/>
    </source>
</evidence>
<protein>
    <submittedName>
        <fullName evidence="1">Dipeptidase</fullName>
        <ecNumber evidence="1">3.4.13.19</ecNumber>
    </submittedName>
</protein>
<dbReference type="EMBL" id="CP154795">
    <property type="protein sequence ID" value="XAN06780.1"/>
    <property type="molecule type" value="Genomic_DNA"/>
</dbReference>